<dbReference type="Pfam" id="PF02368">
    <property type="entry name" value="Big_2"/>
    <property type="match status" value="1"/>
</dbReference>
<comment type="caution">
    <text evidence="3">The sequence shown here is derived from an EMBL/GenBank/DDBJ whole genome shotgun (WGS) entry which is preliminary data.</text>
</comment>
<dbReference type="SMART" id="SM00635">
    <property type="entry name" value="BID_2"/>
    <property type="match status" value="1"/>
</dbReference>
<name>A0ABV5WR52_9BACI</name>
<evidence type="ECO:0000313" key="3">
    <source>
        <dbReference type="EMBL" id="MFB9762701.1"/>
    </source>
</evidence>
<dbReference type="SUPFAM" id="SSF49373">
    <property type="entry name" value="Invasin/intimin cell-adhesion fragments"/>
    <property type="match status" value="1"/>
</dbReference>
<dbReference type="RefSeq" id="WP_129729018.1">
    <property type="nucleotide sequence ID" value="NZ_JBHMAF010000200.1"/>
</dbReference>
<evidence type="ECO:0000256" key="1">
    <source>
        <dbReference type="SAM" id="MobiDB-lite"/>
    </source>
</evidence>
<sequence length="124" mass="13877">MLTRFEEFQNNGQASRYKREAQPPLSLAPDPVNVVGIQVNKSKLKLKVGQQETLHATILPHNAANQSIEWTSNKPEIAEIIQDGQETIVRGRQPGRAILIVTTDEGKFRDICIVTVQTYLTNPN</sequence>
<gene>
    <name evidence="3" type="ORF">ACFFMS_31240</name>
</gene>
<dbReference type="EMBL" id="JBHMAF010000200">
    <property type="protein sequence ID" value="MFB9762701.1"/>
    <property type="molecule type" value="Genomic_DNA"/>
</dbReference>
<dbReference type="InterPro" id="IPR008964">
    <property type="entry name" value="Invasin/intimin_cell_adhesion"/>
</dbReference>
<evidence type="ECO:0000259" key="2">
    <source>
        <dbReference type="SMART" id="SM00635"/>
    </source>
</evidence>
<proteinExistence type="predicted"/>
<reference evidence="3 4" key="1">
    <citation type="submission" date="2024-09" db="EMBL/GenBank/DDBJ databases">
        <authorList>
            <person name="Sun Q."/>
            <person name="Mori K."/>
        </authorList>
    </citation>
    <scope>NUCLEOTIDE SEQUENCE [LARGE SCALE GENOMIC DNA]</scope>
    <source>
        <strain evidence="3 4">JCM 11201</strain>
    </source>
</reference>
<protein>
    <submittedName>
        <fullName evidence="3">Ig domain-containing protein</fullName>
    </submittedName>
</protein>
<feature type="domain" description="BIG2" evidence="2">
    <location>
        <begin position="33"/>
        <end position="113"/>
    </location>
</feature>
<dbReference type="Gene3D" id="2.60.40.1080">
    <property type="match status" value="1"/>
</dbReference>
<keyword evidence="4" id="KW-1185">Reference proteome</keyword>
<feature type="region of interest" description="Disordered" evidence="1">
    <location>
        <begin position="1"/>
        <end position="26"/>
    </location>
</feature>
<evidence type="ECO:0000313" key="4">
    <source>
        <dbReference type="Proteomes" id="UP001589609"/>
    </source>
</evidence>
<organism evidence="3 4">
    <name type="scientific">Ectobacillus funiculus</name>
    <dbReference type="NCBI Taxonomy" id="137993"/>
    <lineage>
        <taxon>Bacteria</taxon>
        <taxon>Bacillati</taxon>
        <taxon>Bacillota</taxon>
        <taxon>Bacilli</taxon>
        <taxon>Bacillales</taxon>
        <taxon>Bacillaceae</taxon>
        <taxon>Ectobacillus</taxon>
    </lineage>
</organism>
<dbReference type="InterPro" id="IPR003343">
    <property type="entry name" value="Big_2"/>
</dbReference>
<accession>A0ABV5WR52</accession>
<dbReference type="Proteomes" id="UP001589609">
    <property type="component" value="Unassembled WGS sequence"/>
</dbReference>